<reference evidence="2" key="1">
    <citation type="journal article" date="2019" name="Int. J. Syst. Evol. Microbiol.">
        <title>The Global Catalogue of Microorganisms (GCM) 10K type strain sequencing project: providing services to taxonomists for standard genome sequencing and annotation.</title>
        <authorList>
            <consortium name="The Broad Institute Genomics Platform"/>
            <consortium name="The Broad Institute Genome Sequencing Center for Infectious Disease"/>
            <person name="Wu L."/>
            <person name="Ma J."/>
        </authorList>
    </citation>
    <scope>NUCLEOTIDE SEQUENCE [LARGE SCALE GENOMIC DNA]</scope>
    <source>
        <strain evidence="2">CGMCC 1.12770</strain>
    </source>
</reference>
<dbReference type="EMBL" id="BMFU01000002">
    <property type="protein sequence ID" value="GGH49202.1"/>
    <property type="molecule type" value="Genomic_DNA"/>
</dbReference>
<dbReference type="RefSeq" id="WP_188591778.1">
    <property type="nucleotide sequence ID" value="NZ_BMFU01000002.1"/>
</dbReference>
<keyword evidence="2" id="KW-1185">Reference proteome</keyword>
<comment type="caution">
    <text evidence="1">The sequence shown here is derived from an EMBL/GenBank/DDBJ whole genome shotgun (WGS) entry which is preliminary data.</text>
</comment>
<gene>
    <name evidence="1" type="ORF">GCM10008014_13500</name>
</gene>
<evidence type="ECO:0000313" key="1">
    <source>
        <dbReference type="EMBL" id="GGH49202.1"/>
    </source>
</evidence>
<dbReference type="Proteomes" id="UP000652153">
    <property type="component" value="Unassembled WGS sequence"/>
</dbReference>
<proteinExistence type="predicted"/>
<sequence>MELRNYGNTGMKVSTLGFGGSEIRDASRADVELLLNKGRFHRNNMMQSERAGSRLQPRIGQAGSERLEWCETKQTVYEQAENPFGNKAKGIFLC</sequence>
<organism evidence="1 2">
    <name type="scientific">Paenibacillus silvae</name>
    <dbReference type="NCBI Taxonomy" id="1325358"/>
    <lineage>
        <taxon>Bacteria</taxon>
        <taxon>Bacillati</taxon>
        <taxon>Bacillota</taxon>
        <taxon>Bacilli</taxon>
        <taxon>Bacillales</taxon>
        <taxon>Paenibacillaceae</taxon>
        <taxon>Paenibacillus</taxon>
    </lineage>
</organism>
<name>A0ABQ1Z3R4_9BACL</name>
<evidence type="ECO:0000313" key="2">
    <source>
        <dbReference type="Proteomes" id="UP000652153"/>
    </source>
</evidence>
<accession>A0ABQ1Z3R4</accession>
<protein>
    <submittedName>
        <fullName evidence="1">Uncharacterized protein</fullName>
    </submittedName>
</protein>